<dbReference type="GO" id="GO:0015668">
    <property type="term" value="F:type III site-specific deoxyribonuclease activity"/>
    <property type="evidence" value="ECO:0007669"/>
    <property type="project" value="InterPro"/>
</dbReference>
<reference evidence="3 4" key="1">
    <citation type="journal article" date="2019" name="ISME J.">
        <title>Genome analyses of uncultured TG2/ZB3 bacteria in 'Margulisbacteria' specifically attached to ectosymbiotic spirochetes of protists in the termite gut.</title>
        <authorList>
            <person name="Utami Y.D."/>
            <person name="Kuwahara H."/>
            <person name="Igai K."/>
            <person name="Murakami T."/>
            <person name="Sugaya K."/>
            <person name="Morikawa T."/>
            <person name="Nagura Y."/>
            <person name="Yuki M."/>
            <person name="Deevong P."/>
            <person name="Inoue T."/>
            <person name="Kihara K."/>
            <person name="Lo N."/>
            <person name="Yamada A."/>
            <person name="Ohkuma M."/>
            <person name="Hongoh Y."/>
        </authorList>
    </citation>
    <scope>NUCLEOTIDE SEQUENCE [LARGE SCALE GENOMIC DNA]</scope>
    <source>
        <strain evidence="3">NkOx7-02</strain>
    </source>
</reference>
<accession>A0A388THY7</accession>
<evidence type="ECO:0000313" key="4">
    <source>
        <dbReference type="Proteomes" id="UP000275925"/>
    </source>
</evidence>
<dbReference type="AlphaFoldDB" id="A0A388THY7"/>
<dbReference type="InterPro" id="IPR045572">
    <property type="entry name" value="RE_endonuc_C"/>
</dbReference>
<dbReference type="PANTHER" id="PTHR47396">
    <property type="entry name" value="TYPE I RESTRICTION ENZYME ECOKI R PROTEIN"/>
    <property type="match status" value="1"/>
</dbReference>
<sequence length="877" mass="100843">MQLHFDSSQQYQLDAIQAIVDLFEGQPLNKGDFEITFQDGSLKFDNHGVGNNLVLTEEQILKNLQIAQYNNKLPISEKLDGLNFTVEMETGTGKTYVYLRTIYELNKVYGFKKFVIVVPSIAIKEGVLKNLQITHDHLQNLYANPPVNYYLYDSKKLSSLKMFASTNAIQILVINIDSFAKDDNVINQTRESGVKPIEYIQSVQPIVIVDEPQNMETDIRNQAIANLKPLCTLRYSATHKNMYNPVYKLDPVQAYDLGLVKQIEVDSVVSEQNYNSAYIDFVELKRTKNNISAKLKIFVNDASGVKQKTLTVNVGDNLFDLSNGREMYQDGFTINELSIDRITFANGLVLNKGQSQGGLNDEIAKFQIERTIEHHLQKEKKYIKLGLKVLSLFFIDKVANYREYAANGVAENGKYAKWFEELYKEAIKKPEFKNLDALPVEQIHNGYFAQDNGKFKDSNGNTKADNDTYNLIMKDKERLLAINEPLKFIFSHSALREGWDNPNVFQICTLNETKSELKKRQEIGRGLRLPVDNSGNRVLDKNINTLTVIANESYADFSATLQKEIQEDCNVNFSGRVKDAQKKKQVRLNKDLSKCQEFLEIWELIKSRTTYQVDYQTDELIARVLQDMQDLNKIPKTIKPSISSETFKLDYSKYGVEGNLQTKKQHNTREIVYTIPDIFGYIQSKIDITRSAIFEILTKSNRLSELEVNPQMFLDNVIQIISKSLNDLLVDGIKYEKIADQAYTMQLFHAEEIETYLDRLFKVTNPDKTLYNYIQYDSEIENKFAQDCEADESVKFYFKLPKGFKIPTPVGSYIPDWAVIFENERRIYFVAETKSSLNSDLLRSIENLKIQCGVKHFAKFKDIAYRKVTSVSELYGM</sequence>
<feature type="domain" description="Type III restriction enzyme C-terminal endonuclease" evidence="2">
    <location>
        <begin position="768"/>
        <end position="870"/>
    </location>
</feature>
<organism evidence="3 4">
    <name type="scientific">Candidatus Termititenax persephonae</name>
    <dbReference type="NCBI Taxonomy" id="2218525"/>
    <lineage>
        <taxon>Bacteria</taxon>
        <taxon>Bacillati</taxon>
        <taxon>Candidatus Margulisiibacteriota</taxon>
        <taxon>Candidatus Termititenacia</taxon>
        <taxon>Candidatus Termititenacales</taxon>
        <taxon>Candidatus Termititenacaceae</taxon>
        <taxon>Candidatus Termititenax</taxon>
    </lineage>
</organism>
<name>A0A388THY7_9BACT</name>
<keyword evidence="3" id="KW-0255">Endonuclease</keyword>
<keyword evidence="3" id="KW-0378">Hydrolase</keyword>
<evidence type="ECO:0000259" key="2">
    <source>
        <dbReference type="Pfam" id="PF19778"/>
    </source>
</evidence>
<protein>
    <submittedName>
        <fullName evidence="3">Restriction endonuclease</fullName>
    </submittedName>
</protein>
<evidence type="ECO:0000259" key="1">
    <source>
        <dbReference type="Pfam" id="PF04851"/>
    </source>
</evidence>
<dbReference type="Proteomes" id="UP000275925">
    <property type="component" value="Unassembled WGS sequence"/>
</dbReference>
<dbReference type="EMBL" id="BGZO01000030">
    <property type="protein sequence ID" value="GBR76498.1"/>
    <property type="molecule type" value="Genomic_DNA"/>
</dbReference>
<dbReference type="InterPro" id="IPR006935">
    <property type="entry name" value="Helicase/UvrB_N"/>
</dbReference>
<dbReference type="GO" id="GO:0003677">
    <property type="term" value="F:DNA binding"/>
    <property type="evidence" value="ECO:0007669"/>
    <property type="project" value="InterPro"/>
</dbReference>
<comment type="caution">
    <text evidence="3">The sequence shown here is derived from an EMBL/GenBank/DDBJ whole genome shotgun (WGS) entry which is preliminary data.</text>
</comment>
<dbReference type="GO" id="GO:0005829">
    <property type="term" value="C:cytosol"/>
    <property type="evidence" value="ECO:0007669"/>
    <property type="project" value="TreeGrafter"/>
</dbReference>
<dbReference type="Pfam" id="PF19778">
    <property type="entry name" value="RE_endonuc"/>
    <property type="match status" value="1"/>
</dbReference>
<dbReference type="SUPFAM" id="SSF52540">
    <property type="entry name" value="P-loop containing nucleoside triphosphate hydrolases"/>
    <property type="match status" value="1"/>
</dbReference>
<dbReference type="GO" id="GO:0005524">
    <property type="term" value="F:ATP binding"/>
    <property type="evidence" value="ECO:0007669"/>
    <property type="project" value="InterPro"/>
</dbReference>
<evidence type="ECO:0000313" key="3">
    <source>
        <dbReference type="EMBL" id="GBR76498.1"/>
    </source>
</evidence>
<dbReference type="InterPro" id="IPR027417">
    <property type="entry name" value="P-loop_NTPase"/>
</dbReference>
<dbReference type="PANTHER" id="PTHR47396:SF1">
    <property type="entry name" value="ATP-DEPENDENT HELICASE IRC3-RELATED"/>
    <property type="match status" value="1"/>
</dbReference>
<gene>
    <name evidence="3" type="ORF">NO2_1035</name>
</gene>
<dbReference type="InterPro" id="IPR050742">
    <property type="entry name" value="Helicase_Restrict-Modif_Enz"/>
</dbReference>
<dbReference type="Pfam" id="PF04851">
    <property type="entry name" value="ResIII"/>
    <property type="match status" value="1"/>
</dbReference>
<dbReference type="Gene3D" id="3.40.50.300">
    <property type="entry name" value="P-loop containing nucleotide triphosphate hydrolases"/>
    <property type="match status" value="2"/>
</dbReference>
<keyword evidence="4" id="KW-1185">Reference proteome</keyword>
<keyword evidence="3" id="KW-0540">Nuclease</keyword>
<feature type="domain" description="Helicase/UvrB N-terminal" evidence="1">
    <location>
        <begin position="59"/>
        <end position="240"/>
    </location>
</feature>
<proteinExistence type="predicted"/>